<dbReference type="SUPFAM" id="SSF51206">
    <property type="entry name" value="cAMP-binding domain-like"/>
    <property type="match status" value="1"/>
</dbReference>
<reference evidence="2 3" key="1">
    <citation type="submission" date="2012-09" db="EMBL/GenBank/DDBJ databases">
        <title>Genome Sequence of alkane-degrading Bacterium Alcanivorax sp. 6-D-6.</title>
        <authorList>
            <person name="Lai Q."/>
            <person name="Shao Z."/>
        </authorList>
    </citation>
    <scope>NUCLEOTIDE SEQUENCE [LARGE SCALE GENOMIC DNA]</scope>
    <source>
        <strain evidence="2 3">6-D-6</strain>
    </source>
</reference>
<dbReference type="EMBL" id="AQPF01000002">
    <property type="protein sequence ID" value="KAF0808088.1"/>
    <property type="molecule type" value="Genomic_DNA"/>
</dbReference>
<dbReference type="SMART" id="SM00100">
    <property type="entry name" value="cNMP"/>
    <property type="match status" value="1"/>
</dbReference>
<dbReference type="PANTHER" id="PTHR24567:SF74">
    <property type="entry name" value="HTH-TYPE TRANSCRIPTIONAL REGULATOR ARCR"/>
    <property type="match status" value="1"/>
</dbReference>
<evidence type="ECO:0000313" key="3">
    <source>
        <dbReference type="Proteomes" id="UP000771797"/>
    </source>
</evidence>
<name>A0ABQ6YDS4_9GAMM</name>
<sequence>MIKDAREWHDPCLVNATLLFGYRGRQNTMMTLGDPLPGFAALARDYKRLGSELTVALADLAISRPQPPADRLPLHEDCLHVVRGGMVVARHGESPLFLCDEGDVLPQYTELSYKADSAVLLAAYPWKIVLQRVRKEPHLTALWEHLRNQRERLLLHMLAARAGEDHHAHSAFVYFQPGEILIRQGEYATDVYHLFEGEADVLVDEVAVGQVGEGEVLGAIAVLTGAPRSATVRARTRCSAVRVPGSQFHQLIRAHPTLIQRLMTDMARQITRLNHRVVALSG</sequence>
<dbReference type="PROSITE" id="PS50042">
    <property type="entry name" value="CNMP_BINDING_3"/>
    <property type="match status" value="1"/>
</dbReference>
<organism evidence="2 3">
    <name type="scientific">Alcanivorax xiamenensis</name>
    <dbReference type="NCBI Taxonomy" id="1177156"/>
    <lineage>
        <taxon>Bacteria</taxon>
        <taxon>Pseudomonadati</taxon>
        <taxon>Pseudomonadota</taxon>
        <taxon>Gammaproteobacteria</taxon>
        <taxon>Oceanospirillales</taxon>
        <taxon>Alcanivoracaceae</taxon>
        <taxon>Alcanivorax</taxon>
    </lineage>
</organism>
<gene>
    <name evidence="2" type="ORF">A6D6_00478</name>
</gene>
<proteinExistence type="predicted"/>
<dbReference type="InterPro" id="IPR014710">
    <property type="entry name" value="RmlC-like_jellyroll"/>
</dbReference>
<feature type="domain" description="Cyclic nucleotide-binding" evidence="1">
    <location>
        <begin position="174"/>
        <end position="269"/>
    </location>
</feature>
<evidence type="ECO:0000313" key="2">
    <source>
        <dbReference type="EMBL" id="KAF0808088.1"/>
    </source>
</evidence>
<dbReference type="InterPro" id="IPR018490">
    <property type="entry name" value="cNMP-bd_dom_sf"/>
</dbReference>
<dbReference type="Pfam" id="PF00027">
    <property type="entry name" value="cNMP_binding"/>
    <property type="match status" value="1"/>
</dbReference>
<keyword evidence="3" id="KW-1185">Reference proteome</keyword>
<comment type="caution">
    <text evidence="2">The sequence shown here is derived from an EMBL/GenBank/DDBJ whole genome shotgun (WGS) entry which is preliminary data.</text>
</comment>
<dbReference type="CDD" id="cd00038">
    <property type="entry name" value="CAP_ED"/>
    <property type="match status" value="1"/>
</dbReference>
<protein>
    <submittedName>
        <fullName evidence="2">cAMP-binding protein</fullName>
    </submittedName>
</protein>
<dbReference type="InterPro" id="IPR050397">
    <property type="entry name" value="Env_Response_Regulators"/>
</dbReference>
<evidence type="ECO:0000259" key="1">
    <source>
        <dbReference type="PROSITE" id="PS50042"/>
    </source>
</evidence>
<dbReference type="Proteomes" id="UP000771797">
    <property type="component" value="Unassembled WGS sequence"/>
</dbReference>
<dbReference type="Gene3D" id="2.60.120.10">
    <property type="entry name" value="Jelly Rolls"/>
    <property type="match status" value="1"/>
</dbReference>
<dbReference type="PANTHER" id="PTHR24567">
    <property type="entry name" value="CRP FAMILY TRANSCRIPTIONAL REGULATORY PROTEIN"/>
    <property type="match status" value="1"/>
</dbReference>
<dbReference type="InterPro" id="IPR000595">
    <property type="entry name" value="cNMP-bd_dom"/>
</dbReference>
<accession>A0ABQ6YDS4</accession>